<comment type="caution">
    <text evidence="1">The sequence shown here is derived from an EMBL/GenBank/DDBJ whole genome shotgun (WGS) entry which is preliminary data.</text>
</comment>
<dbReference type="SUPFAM" id="SSF54197">
    <property type="entry name" value="HIT-like"/>
    <property type="match status" value="1"/>
</dbReference>
<gene>
    <name evidence="1" type="ORF">JIN82_14805</name>
</gene>
<evidence type="ECO:0000313" key="2">
    <source>
        <dbReference type="Proteomes" id="UP000624703"/>
    </source>
</evidence>
<accession>A0A8J7SLL1</accession>
<dbReference type="Gene3D" id="3.30.428.10">
    <property type="entry name" value="HIT-like"/>
    <property type="match status" value="1"/>
</dbReference>
<dbReference type="Proteomes" id="UP000624703">
    <property type="component" value="Unassembled WGS sequence"/>
</dbReference>
<protein>
    <submittedName>
        <fullName evidence="1">Uncharacterized protein</fullName>
    </submittedName>
</protein>
<evidence type="ECO:0000313" key="1">
    <source>
        <dbReference type="EMBL" id="MBK1792431.1"/>
    </source>
</evidence>
<name>A0A8J7SLL1_9BACT</name>
<keyword evidence="2" id="KW-1185">Reference proteome</keyword>
<dbReference type="RefSeq" id="WP_200312443.1">
    <property type="nucleotide sequence ID" value="NZ_JAENIM010000045.1"/>
</dbReference>
<proteinExistence type="predicted"/>
<organism evidence="1 2">
    <name type="scientific">Persicirhabdus sediminis</name>
    <dbReference type="NCBI Taxonomy" id="454144"/>
    <lineage>
        <taxon>Bacteria</taxon>
        <taxon>Pseudomonadati</taxon>
        <taxon>Verrucomicrobiota</taxon>
        <taxon>Verrucomicrobiia</taxon>
        <taxon>Verrucomicrobiales</taxon>
        <taxon>Verrucomicrobiaceae</taxon>
        <taxon>Persicirhabdus</taxon>
    </lineage>
</organism>
<sequence length="100" mass="11183">MLYLCGYGHFAASARRCRLSGCCRAIRTVSSFVDEHFSATKVNVGGIENIVRQMWMNLLGRFGNDPALPGVVWAFSDKYSYKDGQVDAVEQALENFICDH</sequence>
<dbReference type="InterPro" id="IPR036265">
    <property type="entry name" value="HIT-like_sf"/>
</dbReference>
<dbReference type="AlphaFoldDB" id="A0A8J7SLL1"/>
<reference evidence="1" key="1">
    <citation type="submission" date="2021-01" db="EMBL/GenBank/DDBJ databases">
        <title>Modified the classification status of verrucomicrobia.</title>
        <authorList>
            <person name="Feng X."/>
        </authorList>
    </citation>
    <scope>NUCLEOTIDE SEQUENCE</scope>
    <source>
        <strain evidence="1">_KCTC 22039</strain>
    </source>
</reference>
<dbReference type="EMBL" id="JAENIM010000045">
    <property type="protein sequence ID" value="MBK1792431.1"/>
    <property type="molecule type" value="Genomic_DNA"/>
</dbReference>